<dbReference type="PANTHER" id="PTHR42718">
    <property type="entry name" value="MAJOR FACILITATOR SUPERFAMILY MULTIDRUG TRANSPORTER MFSC"/>
    <property type="match status" value="1"/>
</dbReference>
<dbReference type="RefSeq" id="WP_323336214.1">
    <property type="nucleotide sequence ID" value="NZ_JAYFSI010000017.1"/>
</dbReference>
<dbReference type="PROSITE" id="PS50850">
    <property type="entry name" value="MFS"/>
    <property type="match status" value="1"/>
</dbReference>
<feature type="transmembrane region" description="Helical" evidence="6">
    <location>
        <begin position="437"/>
        <end position="457"/>
    </location>
</feature>
<feature type="transmembrane region" description="Helical" evidence="6">
    <location>
        <begin position="103"/>
        <end position="120"/>
    </location>
</feature>
<proteinExistence type="predicted"/>
<evidence type="ECO:0000313" key="8">
    <source>
        <dbReference type="EMBL" id="MEA5366758.1"/>
    </source>
</evidence>
<keyword evidence="4 6" id="KW-1133">Transmembrane helix</keyword>
<dbReference type="Pfam" id="PF07690">
    <property type="entry name" value="MFS_1"/>
    <property type="match status" value="1"/>
</dbReference>
<name>A0ABU5RKE1_9PSEU</name>
<evidence type="ECO:0000256" key="2">
    <source>
        <dbReference type="ARBA" id="ARBA00022448"/>
    </source>
</evidence>
<keyword evidence="3 6" id="KW-0812">Transmembrane</keyword>
<protein>
    <submittedName>
        <fullName evidence="8">MFS transporter</fullName>
    </submittedName>
</protein>
<evidence type="ECO:0000313" key="9">
    <source>
        <dbReference type="Proteomes" id="UP001304298"/>
    </source>
</evidence>
<evidence type="ECO:0000259" key="7">
    <source>
        <dbReference type="PROSITE" id="PS50850"/>
    </source>
</evidence>
<evidence type="ECO:0000256" key="1">
    <source>
        <dbReference type="ARBA" id="ARBA00004651"/>
    </source>
</evidence>
<dbReference type="PRINTS" id="PR01036">
    <property type="entry name" value="TCRTETB"/>
</dbReference>
<keyword evidence="5 6" id="KW-0472">Membrane</keyword>
<reference evidence="8 9" key="1">
    <citation type="submission" date="2023-12" db="EMBL/GenBank/DDBJ databases">
        <title>Amycolatopsis sp. V23-08.</title>
        <authorList>
            <person name="Somphong A."/>
        </authorList>
    </citation>
    <scope>NUCLEOTIDE SEQUENCE [LARGE SCALE GENOMIC DNA]</scope>
    <source>
        <strain evidence="8 9">V23-08</strain>
    </source>
</reference>
<dbReference type="InterPro" id="IPR020846">
    <property type="entry name" value="MFS_dom"/>
</dbReference>
<sequence>MSGRKAPTLVVVALGAFVTTLDNNIVAAGVPSIARELSLDLSALQWVSIGYMLPFASLLLVAGTLVDRWGQRLTLSAGLLAFGLGAAVGGLAGSAWVLVGARVVQGLAAAFLVPGLLSLLRTNLDARGRAVGATLWTASLAVALALGPTLGGLLSEYLGWGWIFFVNLPFVAVMLALLPVTAGARRDSGGGRPAIGSMTLVTAGLVLLTVALVEFGDDTRTGDVVPSVLAAGGLGFLAWFAVRERRARERLVAPDLTGQRVFVGALAVQLLWGLGVSGVFFFTPLLHQESLGLSPVRAGLPLVLVAVAIMAATPLVPWAVTRFGPHRTVGAGLVVVALGLLAVALVNHIPEVLPRAPGLVLIGAGSALTTPLTSHALEVVAERHAGTASGLLTASRELSSALGVALVGAVLTAVRAARLDAGVAAGPALAGGYTAGLLVAAGLELAGAVLALTVFWARKTLPAVTSTTTGSPFPDEYRVSRD</sequence>
<feature type="transmembrane region" description="Helical" evidence="6">
    <location>
        <begin position="298"/>
        <end position="316"/>
    </location>
</feature>
<feature type="transmembrane region" description="Helical" evidence="6">
    <location>
        <begin position="194"/>
        <end position="212"/>
    </location>
</feature>
<feature type="transmembrane region" description="Helical" evidence="6">
    <location>
        <begin position="160"/>
        <end position="182"/>
    </location>
</feature>
<dbReference type="SUPFAM" id="SSF103473">
    <property type="entry name" value="MFS general substrate transporter"/>
    <property type="match status" value="1"/>
</dbReference>
<dbReference type="Proteomes" id="UP001304298">
    <property type="component" value="Unassembled WGS sequence"/>
</dbReference>
<comment type="subcellular location">
    <subcellularLocation>
        <location evidence="1">Cell membrane</location>
        <topology evidence="1">Multi-pass membrane protein</topology>
    </subcellularLocation>
</comment>
<feature type="transmembrane region" description="Helical" evidence="6">
    <location>
        <begin position="224"/>
        <end position="242"/>
    </location>
</feature>
<feature type="transmembrane region" description="Helical" evidence="6">
    <location>
        <begin position="358"/>
        <end position="377"/>
    </location>
</feature>
<organism evidence="8 9">
    <name type="scientific">Amycolatopsis heterodermiae</name>
    <dbReference type="NCBI Taxonomy" id="3110235"/>
    <lineage>
        <taxon>Bacteria</taxon>
        <taxon>Bacillati</taxon>
        <taxon>Actinomycetota</taxon>
        <taxon>Actinomycetes</taxon>
        <taxon>Pseudonocardiales</taxon>
        <taxon>Pseudonocardiaceae</taxon>
        <taxon>Amycolatopsis</taxon>
    </lineage>
</organism>
<comment type="caution">
    <text evidence="8">The sequence shown here is derived from an EMBL/GenBank/DDBJ whole genome shotgun (WGS) entry which is preliminary data.</text>
</comment>
<dbReference type="PANTHER" id="PTHR42718:SF9">
    <property type="entry name" value="MAJOR FACILITATOR SUPERFAMILY MULTIDRUG TRANSPORTER MFSC"/>
    <property type="match status" value="1"/>
</dbReference>
<keyword evidence="9" id="KW-1185">Reference proteome</keyword>
<feature type="transmembrane region" description="Helical" evidence="6">
    <location>
        <begin position="132"/>
        <end position="154"/>
    </location>
</feature>
<feature type="transmembrane region" description="Helical" evidence="6">
    <location>
        <begin position="43"/>
        <end position="66"/>
    </location>
</feature>
<dbReference type="InterPro" id="IPR011701">
    <property type="entry name" value="MFS"/>
</dbReference>
<dbReference type="EMBL" id="JAYFSI010000017">
    <property type="protein sequence ID" value="MEA5366758.1"/>
    <property type="molecule type" value="Genomic_DNA"/>
</dbReference>
<keyword evidence="2" id="KW-0813">Transport</keyword>
<evidence type="ECO:0000256" key="6">
    <source>
        <dbReference type="SAM" id="Phobius"/>
    </source>
</evidence>
<dbReference type="InterPro" id="IPR036259">
    <property type="entry name" value="MFS_trans_sf"/>
</dbReference>
<evidence type="ECO:0000256" key="5">
    <source>
        <dbReference type="ARBA" id="ARBA00023136"/>
    </source>
</evidence>
<dbReference type="CDD" id="cd17321">
    <property type="entry name" value="MFS_MMR_MDR_like"/>
    <property type="match status" value="1"/>
</dbReference>
<dbReference type="Gene3D" id="1.20.1720.10">
    <property type="entry name" value="Multidrug resistance protein D"/>
    <property type="match status" value="1"/>
</dbReference>
<evidence type="ECO:0000256" key="4">
    <source>
        <dbReference type="ARBA" id="ARBA00022989"/>
    </source>
</evidence>
<evidence type="ECO:0000256" key="3">
    <source>
        <dbReference type="ARBA" id="ARBA00022692"/>
    </source>
</evidence>
<feature type="domain" description="Major facilitator superfamily (MFS) profile" evidence="7">
    <location>
        <begin position="8"/>
        <end position="459"/>
    </location>
</feature>
<dbReference type="Gene3D" id="1.20.1250.20">
    <property type="entry name" value="MFS general substrate transporter like domains"/>
    <property type="match status" value="1"/>
</dbReference>
<feature type="transmembrane region" description="Helical" evidence="6">
    <location>
        <begin position="262"/>
        <end position="286"/>
    </location>
</feature>
<accession>A0ABU5RKE1</accession>
<feature type="transmembrane region" description="Helical" evidence="6">
    <location>
        <begin position="73"/>
        <end position="97"/>
    </location>
</feature>
<feature type="transmembrane region" description="Helical" evidence="6">
    <location>
        <begin position="398"/>
        <end position="417"/>
    </location>
</feature>
<gene>
    <name evidence="8" type="ORF">VA596_45010</name>
</gene>
<feature type="transmembrane region" description="Helical" evidence="6">
    <location>
        <begin position="328"/>
        <end position="346"/>
    </location>
</feature>